<evidence type="ECO:0000259" key="2">
    <source>
        <dbReference type="Pfam" id="PF13581"/>
    </source>
</evidence>
<name>A0ABT1KCB0_9ACTN</name>
<keyword evidence="1" id="KW-0808">Transferase</keyword>
<sequence length="145" mass="15810">MGDGEVLHCQITADLSMLRRRIEAFAAAAGLAAERLDDLVLAVNEAADNVLEHGAGSGRIVARADSSSVWVEIIDPAGTLSEGHLYRHGDGLPPAALRGYGLWMMRRLCDRVVLDHPDGHARLRLYMRYQPSTPSVPPRSRKAES</sequence>
<dbReference type="InterPro" id="IPR036890">
    <property type="entry name" value="HATPase_C_sf"/>
</dbReference>
<dbReference type="PANTHER" id="PTHR35526:SF3">
    <property type="entry name" value="ANTI-SIGMA-F FACTOR RSBW"/>
    <property type="match status" value="1"/>
</dbReference>
<organism evidence="3 4">
    <name type="scientific">Nonomuraea roseoviolacea subsp. carminata</name>
    <dbReference type="NCBI Taxonomy" id="160689"/>
    <lineage>
        <taxon>Bacteria</taxon>
        <taxon>Bacillati</taxon>
        <taxon>Actinomycetota</taxon>
        <taxon>Actinomycetes</taxon>
        <taxon>Streptosporangiales</taxon>
        <taxon>Streptosporangiaceae</taxon>
        <taxon>Nonomuraea</taxon>
    </lineage>
</organism>
<dbReference type="SUPFAM" id="SSF55874">
    <property type="entry name" value="ATPase domain of HSP90 chaperone/DNA topoisomerase II/histidine kinase"/>
    <property type="match status" value="1"/>
</dbReference>
<dbReference type="RefSeq" id="WP_253778129.1">
    <property type="nucleotide sequence ID" value="NZ_BAAAVE010000047.1"/>
</dbReference>
<dbReference type="InterPro" id="IPR003594">
    <property type="entry name" value="HATPase_dom"/>
</dbReference>
<dbReference type="InterPro" id="IPR050267">
    <property type="entry name" value="Anti-sigma-factor_SerPK"/>
</dbReference>
<keyword evidence="4" id="KW-1185">Reference proteome</keyword>
<protein>
    <submittedName>
        <fullName evidence="3">Anti-sigma regulatory factor (Ser/Thr protein kinase)</fullName>
    </submittedName>
</protein>
<dbReference type="PANTHER" id="PTHR35526">
    <property type="entry name" value="ANTI-SIGMA-F FACTOR RSBW-RELATED"/>
    <property type="match status" value="1"/>
</dbReference>
<evidence type="ECO:0000313" key="4">
    <source>
        <dbReference type="Proteomes" id="UP001320766"/>
    </source>
</evidence>
<proteinExistence type="predicted"/>
<evidence type="ECO:0000256" key="1">
    <source>
        <dbReference type="ARBA" id="ARBA00022527"/>
    </source>
</evidence>
<dbReference type="EMBL" id="JAMZEC010000001">
    <property type="protein sequence ID" value="MCP2351646.1"/>
    <property type="molecule type" value="Genomic_DNA"/>
</dbReference>
<keyword evidence="1" id="KW-0418">Kinase</keyword>
<gene>
    <name evidence="3" type="ORF">HD595_007768</name>
</gene>
<dbReference type="Gene3D" id="3.30.565.10">
    <property type="entry name" value="Histidine kinase-like ATPase, C-terminal domain"/>
    <property type="match status" value="1"/>
</dbReference>
<keyword evidence="1" id="KW-0723">Serine/threonine-protein kinase</keyword>
<comment type="caution">
    <text evidence="3">The sequence shown here is derived from an EMBL/GenBank/DDBJ whole genome shotgun (WGS) entry which is preliminary data.</text>
</comment>
<dbReference type="Pfam" id="PF13581">
    <property type="entry name" value="HATPase_c_2"/>
    <property type="match status" value="1"/>
</dbReference>
<dbReference type="Proteomes" id="UP001320766">
    <property type="component" value="Unassembled WGS sequence"/>
</dbReference>
<dbReference type="CDD" id="cd16936">
    <property type="entry name" value="HATPase_RsbW-like"/>
    <property type="match status" value="1"/>
</dbReference>
<reference evidence="3 4" key="1">
    <citation type="submission" date="2022-06" db="EMBL/GenBank/DDBJ databases">
        <title>Sequencing the genomes of 1000 actinobacteria strains.</title>
        <authorList>
            <person name="Klenk H.-P."/>
        </authorList>
    </citation>
    <scope>NUCLEOTIDE SEQUENCE [LARGE SCALE GENOMIC DNA]</scope>
    <source>
        <strain evidence="3 4">DSM 44170</strain>
    </source>
</reference>
<evidence type="ECO:0000313" key="3">
    <source>
        <dbReference type="EMBL" id="MCP2351646.1"/>
    </source>
</evidence>
<accession>A0ABT1KCB0</accession>
<feature type="domain" description="Histidine kinase/HSP90-like ATPase" evidence="2">
    <location>
        <begin position="14"/>
        <end position="125"/>
    </location>
</feature>